<keyword evidence="4 7" id="KW-1133">Transmembrane helix</keyword>
<dbReference type="Pfam" id="PF04138">
    <property type="entry name" value="GtrA_DPMS_TM"/>
    <property type="match status" value="1"/>
</dbReference>
<dbReference type="RefSeq" id="WP_212518838.1">
    <property type="nucleotide sequence ID" value="NZ_JAGSOH010000040.1"/>
</dbReference>
<gene>
    <name evidence="9" type="ORF">KDK95_15370</name>
</gene>
<proteinExistence type="inferred from homology"/>
<keyword evidence="10" id="KW-1185">Reference proteome</keyword>
<dbReference type="GO" id="GO:0005886">
    <property type="term" value="C:plasma membrane"/>
    <property type="evidence" value="ECO:0007669"/>
    <property type="project" value="TreeGrafter"/>
</dbReference>
<evidence type="ECO:0000256" key="2">
    <source>
        <dbReference type="ARBA" id="ARBA00009399"/>
    </source>
</evidence>
<evidence type="ECO:0000313" key="9">
    <source>
        <dbReference type="EMBL" id="MBR7827698.1"/>
    </source>
</evidence>
<feature type="transmembrane region" description="Helical" evidence="7">
    <location>
        <begin position="21"/>
        <end position="42"/>
    </location>
</feature>
<evidence type="ECO:0000256" key="1">
    <source>
        <dbReference type="ARBA" id="ARBA00004141"/>
    </source>
</evidence>
<dbReference type="Proteomes" id="UP000676325">
    <property type="component" value="Unassembled WGS sequence"/>
</dbReference>
<reference evidence="9" key="1">
    <citation type="submission" date="2021-04" db="EMBL/GenBank/DDBJ databases">
        <title>Genome based classification of Actinospica acidithermotolerans sp. nov., an actinobacterium isolated from an Indonesian hot spring.</title>
        <authorList>
            <person name="Kusuma A.B."/>
            <person name="Putra K.E."/>
            <person name="Nafisah S."/>
            <person name="Loh J."/>
            <person name="Nouioui I."/>
            <person name="Goodfellow M."/>
        </authorList>
    </citation>
    <scope>NUCLEOTIDE SEQUENCE</scope>
    <source>
        <strain evidence="9">MGRD01-02</strain>
    </source>
</reference>
<dbReference type="InterPro" id="IPR007267">
    <property type="entry name" value="GtrA_DPMS_TM"/>
</dbReference>
<dbReference type="PANTHER" id="PTHR38459">
    <property type="entry name" value="PROPHAGE BACTOPRENOL-LINKED GLUCOSE TRANSLOCASE HOMOLOG"/>
    <property type="match status" value="1"/>
</dbReference>
<evidence type="ECO:0000256" key="5">
    <source>
        <dbReference type="ARBA" id="ARBA00023136"/>
    </source>
</evidence>
<accession>A0A941IK29</accession>
<keyword evidence="5 7" id="KW-0472">Membrane</keyword>
<evidence type="ECO:0000256" key="3">
    <source>
        <dbReference type="ARBA" id="ARBA00022692"/>
    </source>
</evidence>
<feature type="transmembrane region" description="Helical" evidence="7">
    <location>
        <begin position="82"/>
        <end position="107"/>
    </location>
</feature>
<evidence type="ECO:0000256" key="7">
    <source>
        <dbReference type="SAM" id="Phobius"/>
    </source>
</evidence>
<organism evidence="9 10">
    <name type="scientific">Actinospica acidithermotolerans</name>
    <dbReference type="NCBI Taxonomy" id="2828514"/>
    <lineage>
        <taxon>Bacteria</taxon>
        <taxon>Bacillati</taxon>
        <taxon>Actinomycetota</taxon>
        <taxon>Actinomycetes</taxon>
        <taxon>Catenulisporales</taxon>
        <taxon>Actinospicaceae</taxon>
        <taxon>Actinospica</taxon>
    </lineage>
</organism>
<dbReference type="PANTHER" id="PTHR38459:SF1">
    <property type="entry name" value="PROPHAGE BACTOPRENOL-LINKED GLUCOSE TRANSLOCASE HOMOLOG"/>
    <property type="match status" value="1"/>
</dbReference>
<comment type="subcellular location">
    <subcellularLocation>
        <location evidence="1">Membrane</location>
        <topology evidence="1">Multi-pass membrane protein</topology>
    </subcellularLocation>
</comment>
<keyword evidence="3 7" id="KW-0812">Transmembrane</keyword>
<feature type="transmembrane region" description="Helical" evidence="7">
    <location>
        <begin position="48"/>
        <end position="70"/>
    </location>
</feature>
<feature type="region of interest" description="Disordered" evidence="6">
    <location>
        <begin position="160"/>
        <end position="182"/>
    </location>
</feature>
<dbReference type="GO" id="GO:0000271">
    <property type="term" value="P:polysaccharide biosynthetic process"/>
    <property type="evidence" value="ECO:0007669"/>
    <property type="project" value="InterPro"/>
</dbReference>
<feature type="transmembrane region" description="Helical" evidence="7">
    <location>
        <begin position="113"/>
        <end position="134"/>
    </location>
</feature>
<sequence>MALVSAVYGRVEHLVREVAKFGIVGGLSYIVTVLVNYAYLYFQKNDELTAYIVANIVATAVAYLGNRYWTYQERESGGTREMVLFAAINGVAIAIQTGITALTYYVMGMHSHLEIFFSKFILAIGIGMAFRFLCYRTFIFPKAEPALAADEFQYSEPLPTSALESEAPKSGSGALLSKASRF</sequence>
<feature type="domain" description="GtrA/DPMS transmembrane" evidence="8">
    <location>
        <begin position="20"/>
        <end position="140"/>
    </location>
</feature>
<dbReference type="EMBL" id="JAGSOH010000040">
    <property type="protein sequence ID" value="MBR7827698.1"/>
    <property type="molecule type" value="Genomic_DNA"/>
</dbReference>
<comment type="caution">
    <text evidence="9">The sequence shown here is derived from an EMBL/GenBank/DDBJ whole genome shotgun (WGS) entry which is preliminary data.</text>
</comment>
<name>A0A941IK29_9ACTN</name>
<protein>
    <submittedName>
        <fullName evidence="9">GtrA family protein</fullName>
    </submittedName>
</protein>
<evidence type="ECO:0000256" key="4">
    <source>
        <dbReference type="ARBA" id="ARBA00022989"/>
    </source>
</evidence>
<evidence type="ECO:0000313" key="10">
    <source>
        <dbReference type="Proteomes" id="UP000676325"/>
    </source>
</evidence>
<dbReference type="InterPro" id="IPR051401">
    <property type="entry name" value="GtrA_CellWall_Glycosyl"/>
</dbReference>
<evidence type="ECO:0000256" key="6">
    <source>
        <dbReference type="SAM" id="MobiDB-lite"/>
    </source>
</evidence>
<comment type="similarity">
    <text evidence="2">Belongs to the GtrA family.</text>
</comment>
<dbReference type="AlphaFoldDB" id="A0A941IK29"/>
<evidence type="ECO:0000259" key="8">
    <source>
        <dbReference type="Pfam" id="PF04138"/>
    </source>
</evidence>